<keyword evidence="2" id="KW-0479">Metal-binding</keyword>
<comment type="similarity">
    <text evidence="9">Belongs to the Odd C2H2-type zinc-finger protein family.</text>
</comment>
<dbReference type="InterPro" id="IPR013087">
    <property type="entry name" value="Znf_C2H2_type"/>
</dbReference>
<dbReference type="GO" id="GO:0000981">
    <property type="term" value="F:DNA-binding transcription factor activity, RNA polymerase II-specific"/>
    <property type="evidence" value="ECO:0007669"/>
    <property type="project" value="TreeGrafter"/>
</dbReference>
<evidence type="ECO:0000256" key="9">
    <source>
        <dbReference type="ARBA" id="ARBA00038339"/>
    </source>
</evidence>
<feature type="compositionally biased region" description="Gly residues" evidence="11">
    <location>
        <begin position="185"/>
        <end position="206"/>
    </location>
</feature>
<dbReference type="InterPro" id="IPR050717">
    <property type="entry name" value="C2H2-ZF_Transcription_Reg"/>
</dbReference>
<evidence type="ECO:0000313" key="13">
    <source>
        <dbReference type="EMBL" id="KAK8390794.1"/>
    </source>
</evidence>
<dbReference type="FunFam" id="3.30.160.60:FF:000311">
    <property type="entry name" value="protein odd-skipped-related 2 isoform X1"/>
    <property type="match status" value="1"/>
</dbReference>
<dbReference type="AlphaFoldDB" id="A0AAW0TSX0"/>
<sequence>MKVPRVPQPSIPFISAPGEMRRCWGGTAPVDRWMRESCVLYLPSPVFTYPSPLTHLPLTCYSPCTYLPLTHSPGLTSLSPALHITLITHSLQSLTSKFTSRPHPNTLTPTYSPHLPTPTHIKATPTPSAPFPRPQTHPDVAWAWTEQEGIVSECRSPHLPAPPSLHLGGLVHRAGNAVRERGWGRWSGGAGTGGGGGGGGGQGGGTRRPPERRSKTTRLGYPLTTPKHYPLLTYYLLHPIHSSSTPPPPSPCLSLPLPRCPTKTLHIETVSWSSRVVGIGSLTAASHAGSSPPRPAPFHLAPLSSPLPRPAHSFLQPFLHHLPHHEPSQGSRKAITLPCVGSVPLPPPPIKAAPGGSGRLLPIWSFTAASHAKEHDAPHNAQVLLSWSEKREERVDPGAAPANQRRPPCDVTCHTPQTGTAWRRQVYDAARTRPGERGGRGRASLTLDRREAKWSPPMASPPLSSPSPGPADASPLAHQPPTLLPPSPDSHFISRLPGTPAFHLLRSLPLLQSAGSAAKPLPSPLGMDPRVAGLLQGCNPLGQLPWAALGAGELALNRLLLTPGGRLSRPKKRYICKYCQREFTKSYNLLIHERTHTDERPFPCDICGKAFRRQDHLRDHKYIHSKEKPFKCEACGKGFCQARTLAVHKAQHAHDVAPVPPASSAASPPPSLCASPLRTLDLREWLSPYPSPARHRALVPELQLFPVPPPDAPPPLPGSGDQEEPDVLFVMAGDTAEAAEEKALDLTVYSRRRCLEEVAARLVDHNKNEIPRIADHQGKGGGVRHQCRRAVPPRVPIPNPPNPRHLAAPRIRGTRSLKFTPGV</sequence>
<feature type="compositionally biased region" description="Pro residues" evidence="11">
    <location>
        <begin position="458"/>
        <end position="469"/>
    </location>
</feature>
<feature type="compositionally biased region" description="Basic and acidic residues" evidence="11">
    <location>
        <begin position="430"/>
        <end position="439"/>
    </location>
</feature>
<dbReference type="FunFam" id="3.30.160.60:FF:000100">
    <property type="entry name" value="Zinc finger 45-like"/>
    <property type="match status" value="1"/>
</dbReference>
<dbReference type="Gene3D" id="3.30.160.60">
    <property type="entry name" value="Classic Zinc Finger"/>
    <property type="match status" value="3"/>
</dbReference>
<comment type="caution">
    <text evidence="13">The sequence shown here is derived from an EMBL/GenBank/DDBJ whole genome shotgun (WGS) entry which is preliminary data.</text>
</comment>
<dbReference type="Proteomes" id="UP001487740">
    <property type="component" value="Unassembled WGS sequence"/>
</dbReference>
<proteinExistence type="inferred from homology"/>
<dbReference type="GO" id="GO:0000977">
    <property type="term" value="F:RNA polymerase II transcription regulatory region sequence-specific DNA binding"/>
    <property type="evidence" value="ECO:0007669"/>
    <property type="project" value="TreeGrafter"/>
</dbReference>
<evidence type="ECO:0000259" key="12">
    <source>
        <dbReference type="PROSITE" id="PS50157"/>
    </source>
</evidence>
<dbReference type="SMART" id="SM00355">
    <property type="entry name" value="ZnF_C2H2"/>
    <property type="match status" value="3"/>
</dbReference>
<organism evidence="13 14">
    <name type="scientific">Scylla paramamosain</name>
    <name type="common">Mud crab</name>
    <dbReference type="NCBI Taxonomy" id="85552"/>
    <lineage>
        <taxon>Eukaryota</taxon>
        <taxon>Metazoa</taxon>
        <taxon>Ecdysozoa</taxon>
        <taxon>Arthropoda</taxon>
        <taxon>Crustacea</taxon>
        <taxon>Multicrustacea</taxon>
        <taxon>Malacostraca</taxon>
        <taxon>Eumalacostraca</taxon>
        <taxon>Eucarida</taxon>
        <taxon>Decapoda</taxon>
        <taxon>Pleocyemata</taxon>
        <taxon>Brachyura</taxon>
        <taxon>Eubrachyura</taxon>
        <taxon>Portunoidea</taxon>
        <taxon>Portunidae</taxon>
        <taxon>Portuninae</taxon>
        <taxon>Scylla</taxon>
    </lineage>
</organism>
<keyword evidence="6" id="KW-0805">Transcription regulation</keyword>
<evidence type="ECO:0000256" key="4">
    <source>
        <dbReference type="ARBA" id="ARBA00022771"/>
    </source>
</evidence>
<keyword evidence="7" id="KW-0804">Transcription</keyword>
<dbReference type="EMBL" id="JARAKH010000025">
    <property type="protein sequence ID" value="KAK8390794.1"/>
    <property type="molecule type" value="Genomic_DNA"/>
</dbReference>
<keyword evidence="4 10" id="KW-0863">Zinc-finger</keyword>
<dbReference type="PANTHER" id="PTHR14196">
    <property type="entry name" value="ODD-SKIPPED - RELATED"/>
    <property type="match status" value="1"/>
</dbReference>
<evidence type="ECO:0000256" key="8">
    <source>
        <dbReference type="ARBA" id="ARBA00023242"/>
    </source>
</evidence>
<evidence type="ECO:0000313" key="14">
    <source>
        <dbReference type="Proteomes" id="UP001487740"/>
    </source>
</evidence>
<feature type="region of interest" description="Disordered" evidence="11">
    <location>
        <begin position="390"/>
        <end position="491"/>
    </location>
</feature>
<dbReference type="InterPro" id="IPR036236">
    <property type="entry name" value="Znf_C2H2_sf"/>
</dbReference>
<dbReference type="GO" id="GO:0005634">
    <property type="term" value="C:nucleus"/>
    <property type="evidence" value="ECO:0007669"/>
    <property type="project" value="UniProtKB-SubCell"/>
</dbReference>
<feature type="domain" description="C2H2-type" evidence="12">
    <location>
        <begin position="602"/>
        <end position="629"/>
    </location>
</feature>
<evidence type="ECO:0000256" key="11">
    <source>
        <dbReference type="SAM" id="MobiDB-lite"/>
    </source>
</evidence>
<feature type="region of interest" description="Disordered" evidence="11">
    <location>
        <begin position="183"/>
        <end position="222"/>
    </location>
</feature>
<evidence type="ECO:0000256" key="5">
    <source>
        <dbReference type="ARBA" id="ARBA00022833"/>
    </source>
</evidence>
<dbReference type="PANTHER" id="PTHR14196:SF0">
    <property type="entry name" value="PROTEIN BOWEL"/>
    <property type="match status" value="1"/>
</dbReference>
<feature type="domain" description="C2H2-type" evidence="12">
    <location>
        <begin position="630"/>
        <end position="657"/>
    </location>
</feature>
<comment type="subcellular location">
    <subcellularLocation>
        <location evidence="1">Nucleus</location>
    </subcellularLocation>
</comment>
<evidence type="ECO:0000256" key="10">
    <source>
        <dbReference type="PROSITE-ProRule" id="PRU00042"/>
    </source>
</evidence>
<evidence type="ECO:0000256" key="2">
    <source>
        <dbReference type="ARBA" id="ARBA00022723"/>
    </source>
</evidence>
<keyword evidence="8" id="KW-0539">Nucleus</keyword>
<evidence type="ECO:0000256" key="7">
    <source>
        <dbReference type="ARBA" id="ARBA00023163"/>
    </source>
</evidence>
<dbReference type="PROSITE" id="PS50157">
    <property type="entry name" value="ZINC_FINGER_C2H2_2"/>
    <property type="match status" value="3"/>
</dbReference>
<protein>
    <recommendedName>
        <fullName evidence="12">C2H2-type domain-containing protein</fullName>
    </recommendedName>
</protein>
<accession>A0AAW0TSX0</accession>
<reference evidence="13 14" key="1">
    <citation type="submission" date="2023-03" db="EMBL/GenBank/DDBJ databases">
        <title>High-quality genome of Scylla paramamosain provides insights in environmental adaptation.</title>
        <authorList>
            <person name="Zhang L."/>
        </authorList>
    </citation>
    <scope>NUCLEOTIDE SEQUENCE [LARGE SCALE GENOMIC DNA]</scope>
    <source>
        <strain evidence="13">LZ_2023a</strain>
        <tissue evidence="13">Muscle</tissue>
    </source>
</reference>
<dbReference type="Pfam" id="PF00096">
    <property type="entry name" value="zf-C2H2"/>
    <property type="match status" value="2"/>
</dbReference>
<dbReference type="FunFam" id="3.30.160.60:FF:000090">
    <property type="entry name" value="Odd-skipped-related transciption factor 2"/>
    <property type="match status" value="1"/>
</dbReference>
<keyword evidence="3" id="KW-0677">Repeat</keyword>
<keyword evidence="14" id="KW-1185">Reference proteome</keyword>
<dbReference type="SUPFAM" id="SSF57667">
    <property type="entry name" value="beta-beta-alpha zinc fingers"/>
    <property type="match status" value="2"/>
</dbReference>
<feature type="domain" description="C2H2-type" evidence="12">
    <location>
        <begin position="574"/>
        <end position="601"/>
    </location>
</feature>
<dbReference type="PROSITE" id="PS00028">
    <property type="entry name" value="ZINC_FINGER_C2H2_1"/>
    <property type="match status" value="3"/>
</dbReference>
<name>A0AAW0TSX0_SCYPA</name>
<gene>
    <name evidence="13" type="ORF">O3P69_010477</name>
</gene>
<dbReference type="GO" id="GO:0008270">
    <property type="term" value="F:zinc ion binding"/>
    <property type="evidence" value="ECO:0007669"/>
    <property type="project" value="UniProtKB-KW"/>
</dbReference>
<evidence type="ECO:0000256" key="6">
    <source>
        <dbReference type="ARBA" id="ARBA00023015"/>
    </source>
</evidence>
<keyword evidence="5" id="KW-0862">Zinc</keyword>
<evidence type="ECO:0000256" key="3">
    <source>
        <dbReference type="ARBA" id="ARBA00022737"/>
    </source>
</evidence>
<evidence type="ECO:0000256" key="1">
    <source>
        <dbReference type="ARBA" id="ARBA00004123"/>
    </source>
</evidence>